<evidence type="ECO:0000313" key="3">
    <source>
        <dbReference type="Proteomes" id="UP000198287"/>
    </source>
</evidence>
<accession>A0A226DIM3</accession>
<feature type="transmembrane region" description="Helical" evidence="1">
    <location>
        <begin position="83"/>
        <end position="104"/>
    </location>
</feature>
<feature type="transmembrane region" description="Helical" evidence="1">
    <location>
        <begin position="50"/>
        <end position="71"/>
    </location>
</feature>
<dbReference type="AlphaFoldDB" id="A0A226DIM3"/>
<keyword evidence="1" id="KW-0472">Membrane</keyword>
<dbReference type="Proteomes" id="UP000198287">
    <property type="component" value="Unassembled WGS sequence"/>
</dbReference>
<keyword evidence="3" id="KW-1185">Reference proteome</keyword>
<comment type="caution">
    <text evidence="2">The sequence shown here is derived from an EMBL/GenBank/DDBJ whole genome shotgun (WGS) entry which is preliminary data.</text>
</comment>
<feature type="transmembrane region" description="Helical" evidence="1">
    <location>
        <begin position="286"/>
        <end position="304"/>
    </location>
</feature>
<feature type="transmembrane region" description="Helical" evidence="1">
    <location>
        <begin position="150"/>
        <end position="173"/>
    </location>
</feature>
<protein>
    <recommendedName>
        <fullName evidence="4">Gustatory receptor</fullName>
    </recommendedName>
</protein>
<gene>
    <name evidence="2" type="ORF">Fcan01_20063</name>
</gene>
<proteinExistence type="predicted"/>
<keyword evidence="1" id="KW-0812">Transmembrane</keyword>
<reference evidence="2 3" key="1">
    <citation type="submission" date="2015-12" db="EMBL/GenBank/DDBJ databases">
        <title>The genome of Folsomia candida.</title>
        <authorList>
            <person name="Faddeeva A."/>
            <person name="Derks M.F."/>
            <person name="Anvar Y."/>
            <person name="Smit S."/>
            <person name="Van Straalen N."/>
            <person name="Roelofs D."/>
        </authorList>
    </citation>
    <scope>NUCLEOTIDE SEQUENCE [LARGE SCALE GENOMIC DNA]</scope>
    <source>
        <strain evidence="2 3">VU population</strain>
        <tissue evidence="2">Whole body</tissue>
    </source>
</reference>
<organism evidence="2 3">
    <name type="scientific">Folsomia candida</name>
    <name type="common">Springtail</name>
    <dbReference type="NCBI Taxonomy" id="158441"/>
    <lineage>
        <taxon>Eukaryota</taxon>
        <taxon>Metazoa</taxon>
        <taxon>Ecdysozoa</taxon>
        <taxon>Arthropoda</taxon>
        <taxon>Hexapoda</taxon>
        <taxon>Collembola</taxon>
        <taxon>Entomobryomorpha</taxon>
        <taxon>Isotomoidea</taxon>
        <taxon>Isotomidae</taxon>
        <taxon>Proisotominae</taxon>
        <taxon>Folsomia</taxon>
    </lineage>
</organism>
<dbReference type="EMBL" id="LNIX01000018">
    <property type="protein sequence ID" value="OXA45113.1"/>
    <property type="molecule type" value="Genomic_DNA"/>
</dbReference>
<keyword evidence="1" id="KW-1133">Transmembrane helix</keyword>
<sequence>MLETIFSQLLRKAVVVTQRSTFYVAYYFEIDKTTGCIKPVKNWRYKAFQLIWVVAAFLFLPGLLVRCYLLFKAEEGKEDKMTVFFTAISTGVLVMFVLFASVFIRPGGVSKFKACFEALILMEKKLLEFLPNPKCRKCTKVTRAVETCSVLIQFICIHWFYISPFLAFLIGCTKANPLYAMLRDIYNFEVRHGALVNLVLRIVGGLGVGLGGMIMFSTIGTCLLLAAYCINCLNVWTLFLEPTEETNGEMKLRGGLLFKNAVKMYNTLKIMTIIESKMLREMIMPCTHHIFAVFFSTVSFIYFLKEVSPHNPGHISVFVVMVSFSMCSMFTLMEVYAICFVAEAAIGSKVWIRQMKKWQGRDEYNRKVLQSLLPNSIHNVAR</sequence>
<feature type="transmembrane region" description="Helical" evidence="1">
    <location>
        <begin position="194"/>
        <end position="217"/>
    </location>
</feature>
<evidence type="ECO:0000256" key="1">
    <source>
        <dbReference type="SAM" id="Phobius"/>
    </source>
</evidence>
<name>A0A226DIM3_FOLCA</name>
<feature type="transmembrane region" description="Helical" evidence="1">
    <location>
        <begin position="316"/>
        <end position="346"/>
    </location>
</feature>
<evidence type="ECO:0008006" key="4">
    <source>
        <dbReference type="Google" id="ProtNLM"/>
    </source>
</evidence>
<feature type="transmembrane region" description="Helical" evidence="1">
    <location>
        <begin position="223"/>
        <end position="240"/>
    </location>
</feature>
<evidence type="ECO:0000313" key="2">
    <source>
        <dbReference type="EMBL" id="OXA45113.1"/>
    </source>
</evidence>